<dbReference type="GO" id="GO:0000049">
    <property type="term" value="F:tRNA binding"/>
    <property type="evidence" value="ECO:0007669"/>
    <property type="project" value="InterPro"/>
</dbReference>
<dbReference type="InterPro" id="IPR019407">
    <property type="entry name" value="CTU2"/>
</dbReference>
<protein>
    <submittedName>
        <fullName evidence="4">Cytoplasmic tRNA 2-thiolation protein 2 (inferred by orthology to a C. elegans protein)</fullName>
    </submittedName>
</protein>
<keyword evidence="3" id="KW-1185">Reference proteome</keyword>
<evidence type="ECO:0000313" key="4">
    <source>
        <dbReference type="WBParaSite" id="SVE_1761800.1"/>
    </source>
</evidence>
<dbReference type="STRING" id="75913.A0A0K0FYU1"/>
<proteinExistence type="predicted"/>
<evidence type="ECO:0000256" key="2">
    <source>
        <dbReference type="ARBA" id="ARBA00022694"/>
    </source>
</evidence>
<name>A0A0K0FYU1_STRVS</name>
<evidence type="ECO:0000256" key="1">
    <source>
        <dbReference type="ARBA" id="ARBA00022490"/>
    </source>
</evidence>
<dbReference type="Gene3D" id="3.40.50.620">
    <property type="entry name" value="HUPs"/>
    <property type="match status" value="1"/>
</dbReference>
<keyword evidence="1" id="KW-0963">Cytoplasm</keyword>
<evidence type="ECO:0000313" key="3">
    <source>
        <dbReference type="Proteomes" id="UP000035680"/>
    </source>
</evidence>
<dbReference type="WBParaSite" id="SVE_1761800.1">
    <property type="protein sequence ID" value="SVE_1761800.1"/>
    <property type="gene ID" value="SVE_1761800"/>
</dbReference>
<dbReference type="GO" id="GO:0005829">
    <property type="term" value="C:cytosol"/>
    <property type="evidence" value="ECO:0007669"/>
    <property type="project" value="TreeGrafter"/>
</dbReference>
<organism evidence="3 4">
    <name type="scientific">Strongyloides venezuelensis</name>
    <name type="common">Threadworm</name>
    <dbReference type="NCBI Taxonomy" id="75913"/>
    <lineage>
        <taxon>Eukaryota</taxon>
        <taxon>Metazoa</taxon>
        <taxon>Ecdysozoa</taxon>
        <taxon>Nematoda</taxon>
        <taxon>Chromadorea</taxon>
        <taxon>Rhabditida</taxon>
        <taxon>Tylenchina</taxon>
        <taxon>Panagrolaimomorpha</taxon>
        <taxon>Strongyloidoidea</taxon>
        <taxon>Strongyloididae</taxon>
        <taxon>Strongyloides</taxon>
    </lineage>
</organism>
<dbReference type="GO" id="GO:0016783">
    <property type="term" value="F:sulfurtransferase activity"/>
    <property type="evidence" value="ECO:0007669"/>
    <property type="project" value="TreeGrafter"/>
</dbReference>
<reference evidence="3" key="1">
    <citation type="submission" date="2014-07" db="EMBL/GenBank/DDBJ databases">
        <authorList>
            <person name="Martin A.A"/>
            <person name="De Silva N."/>
        </authorList>
    </citation>
    <scope>NUCLEOTIDE SEQUENCE</scope>
</reference>
<accession>A0A0K0FYU1</accession>
<dbReference type="AlphaFoldDB" id="A0A0K0FYU1"/>
<dbReference type="PANTHER" id="PTHR20882">
    <property type="entry name" value="CYTOPLASMIC TRNA 2-THIOLATION PROTEIN 2"/>
    <property type="match status" value="1"/>
</dbReference>
<dbReference type="GO" id="GO:0002143">
    <property type="term" value="P:tRNA wobble position uridine thiolation"/>
    <property type="evidence" value="ECO:0007669"/>
    <property type="project" value="TreeGrafter"/>
</dbReference>
<keyword evidence="2" id="KW-0819">tRNA processing</keyword>
<reference evidence="4" key="2">
    <citation type="submission" date="2015-08" db="UniProtKB">
        <authorList>
            <consortium name="WormBaseParasite"/>
        </authorList>
    </citation>
    <scope>IDENTIFICATION</scope>
</reference>
<dbReference type="PANTHER" id="PTHR20882:SF14">
    <property type="entry name" value="CYTOPLASMIC TRNA 2-THIOLATION PROTEIN 2"/>
    <property type="match status" value="1"/>
</dbReference>
<dbReference type="InterPro" id="IPR014729">
    <property type="entry name" value="Rossmann-like_a/b/a_fold"/>
</dbReference>
<dbReference type="Proteomes" id="UP000035680">
    <property type="component" value="Unassembled WGS sequence"/>
</dbReference>
<sequence>MSSEVPIPIKKCVKCPEAGPFFGFDSKRATYCKEHFIIMVKQKFFFALGKNRVFKDGKNRNPLLIFKGDTNSSFLVGIIAEGKSKNPYKKIDIDPTIIAVTDEENLEDVENFYIKTKDSFKDIDWPLHFVHLASIFNDNFNYIEGSVLGIDKITKLTEFCNLFKMPSAKIEIKRILWDLLYFKLGKYFNSDKVLLPICADELGRVTCNALCFGRGASIGHLTEIVDNRLEGVSLVRPLHDISQKEINSMIEFNLFTGWKIYEHERIGGEKSNTIQNCNSQFLNSLLYAGFPATIPTLLSISGKVRPNAENNILPCKLCYTKCSSRREIRVMCQACFDFIETEMEVNVESRAMLEKIIEL</sequence>